<evidence type="ECO:0000313" key="6">
    <source>
        <dbReference type="EMBL" id="UPW41720.1"/>
    </source>
</evidence>
<dbReference type="EMBL" id="OM869654">
    <property type="protein sequence ID" value="UPW41720.1"/>
    <property type="molecule type" value="Genomic_DNA"/>
</dbReference>
<comment type="similarity">
    <text evidence="2">Belongs to the microviridae F protein family.</text>
</comment>
<evidence type="ECO:0000256" key="2">
    <source>
        <dbReference type="ARBA" id="ARBA00009963"/>
    </source>
</evidence>
<comment type="subcellular location">
    <subcellularLocation>
        <location evidence="1">Virion</location>
    </subcellularLocation>
</comment>
<name>A0A976N2Y0_9VIRU</name>
<dbReference type="Pfam" id="PF02305">
    <property type="entry name" value="Phage_F"/>
    <property type="match status" value="2"/>
</dbReference>
<dbReference type="InterPro" id="IPR037002">
    <property type="entry name" value="Microviridae_protein_F_sf"/>
</dbReference>
<organism evidence="6">
    <name type="scientific">Peromfec virus RodF8_10</name>
    <dbReference type="NCBI Taxonomy" id="2929357"/>
    <lineage>
        <taxon>Viruses</taxon>
        <taxon>Monodnaviria</taxon>
        <taxon>Sangervirae</taxon>
        <taxon>Phixviricota</taxon>
        <taxon>Malgrandaviricetes</taxon>
        <taxon>Petitvirales</taxon>
        <taxon>Microviridae</taxon>
    </lineage>
</organism>
<protein>
    <submittedName>
        <fullName evidence="6">Major capsid protein</fullName>
    </submittedName>
</protein>
<dbReference type="GO" id="GO:0039615">
    <property type="term" value="C:T=1 icosahedral viral capsid"/>
    <property type="evidence" value="ECO:0007669"/>
    <property type="project" value="UniProtKB-KW"/>
</dbReference>
<evidence type="ECO:0000256" key="1">
    <source>
        <dbReference type="ARBA" id="ARBA00004328"/>
    </source>
</evidence>
<dbReference type="Gene3D" id="2.60.169.10">
    <property type="entry name" value="Microviridae F protein"/>
    <property type="match status" value="2"/>
</dbReference>
<keyword evidence="4" id="KW-0167">Capsid protein</keyword>
<keyword evidence="3" id="KW-1140">T=1 icosahedral capsid protein</keyword>
<evidence type="ECO:0000256" key="4">
    <source>
        <dbReference type="ARBA" id="ARBA00022561"/>
    </source>
</evidence>
<keyword evidence="5" id="KW-0946">Virion</keyword>
<evidence type="ECO:0000256" key="5">
    <source>
        <dbReference type="ARBA" id="ARBA00022844"/>
    </source>
</evidence>
<proteinExistence type="inferred from homology"/>
<sequence>MGVFAKDHNPETSLKRNTFPQSFLNNLTFNFGQIIPFFVQETLSGDTFELDTSLGLRFLPTVFPLQNRIRCDVHYFYVRDRNVYDEYKEWYTGGTYDKPMPFLDGLKPDFFENGKLADYFNIPTNIFLSEGDSFARFQNGSVLLVPTNPSPDGLSFPYHSDGSPITNKSSDLLPVVGDKFYNFFSLAFGIGRFPKVLTPLSTVSSLSSPFFAVNGTPFNSSLLHVGFRPSFDFLGVVNTGGSTLDFYYCPIVLAQCTSKGQSFYLPIPAGTWQHSSVPYEDSYDYGSENFDCTDFSFEDFMLTNFPDTDLPIGQSWRDFVSEIKVGSCYVGYCCISGSSSQSFEIRSNSASAYDDLVSIGSYSLPLSSFPESSNPFINGKVPLNALPFRAYEQIYNSFFRDERNNPLLINGKPYYDKYLPTTSGGADTTLYELRRRNWEQDFLTTALPSPQQGQAPLVGISATGVMSLSDESGNVYQAQAITADDADTIIGAKFIKTNQDGTTIPTEVARSLVSYATSGISINDFRNVNALQRYLETNLRRGLKYRDLVAARWGVNISYSEMNMPEFIGGMTEYVNPVQVNQQSQGTDTDPLGSYAGQLYCQGKQKHKIRHFCDEAGFIIGVVSVVPVPVYSQLLPKIFTKFDQLDFFNPEFGHIGMQPIPMKEVAPLQVASQDGNQDETFGYQRAWYDYLARVDEVHGQFRGSLRDFVMYRTFNGIPRLSEDFLLVDNKPLDNVFSVQTDADGNSIDKILGQIYVDCVARRPIPRFGIPKLE</sequence>
<dbReference type="InterPro" id="IPR016184">
    <property type="entry name" value="Capsid/spike_ssDNA_virus"/>
</dbReference>
<reference evidence="6" key="1">
    <citation type="submission" date="2022-02" db="EMBL/GenBank/DDBJ databases">
        <title>Towards deciphering the DNA virus diversity associated with rodent species in the families Cricetidae and Heteromyidae.</title>
        <authorList>
            <person name="Lund M."/>
            <person name="Larsen B.B."/>
            <person name="Gryseels S."/>
            <person name="Kraberger S."/>
            <person name="Rowsey D.M."/>
            <person name="Steger L."/>
            <person name="Yule K.M."/>
            <person name="Upham N.S."/>
            <person name="Worobey M."/>
            <person name="Van Doorslaer K."/>
            <person name="Varsani A."/>
        </authorList>
    </citation>
    <scope>NUCLEOTIDE SEQUENCE</scope>
    <source>
        <strain evidence="6">NeonRodF8_10</strain>
    </source>
</reference>
<dbReference type="SUPFAM" id="SSF88645">
    <property type="entry name" value="ssDNA viruses"/>
    <property type="match status" value="2"/>
</dbReference>
<dbReference type="InterPro" id="IPR003514">
    <property type="entry name" value="Microviridae_protein_F"/>
</dbReference>
<accession>A0A976N2Y0</accession>
<evidence type="ECO:0000256" key="3">
    <source>
        <dbReference type="ARBA" id="ARBA00022431"/>
    </source>
</evidence>
<dbReference type="GO" id="GO:0005198">
    <property type="term" value="F:structural molecule activity"/>
    <property type="evidence" value="ECO:0007669"/>
    <property type="project" value="InterPro"/>
</dbReference>